<evidence type="ECO:0000259" key="2">
    <source>
        <dbReference type="Pfam" id="PF08768"/>
    </source>
</evidence>
<name>A0ABD7SH71_VIBCL</name>
<feature type="signal peptide" evidence="1">
    <location>
        <begin position="1"/>
        <end position="19"/>
    </location>
</feature>
<dbReference type="EMBL" id="VSIJ01000037">
    <property type="protein sequence ID" value="TXX63843.1"/>
    <property type="molecule type" value="Genomic_DNA"/>
</dbReference>
<keyword evidence="1" id="KW-0732">Signal</keyword>
<dbReference type="Gene3D" id="2.40.128.20">
    <property type="match status" value="1"/>
</dbReference>
<protein>
    <submittedName>
        <fullName evidence="3">DUF1794 domain-containing protein</fullName>
    </submittedName>
</protein>
<accession>A0ABD7SH71</accession>
<comment type="caution">
    <text evidence="3">The sequence shown here is derived from an EMBL/GenBank/DDBJ whole genome shotgun (WGS) entry which is preliminary data.</text>
</comment>
<dbReference type="RefSeq" id="WP_114741817.1">
    <property type="nucleotide sequence ID" value="NZ_CP046738.1"/>
</dbReference>
<feature type="domain" description="THAP4-like heme-binding" evidence="2">
    <location>
        <begin position="30"/>
        <end position="206"/>
    </location>
</feature>
<dbReference type="InterPro" id="IPR014602">
    <property type="entry name" value="UCP036226"/>
</dbReference>
<dbReference type="Pfam" id="PF08768">
    <property type="entry name" value="THAP4_heme-bd"/>
    <property type="match status" value="1"/>
</dbReference>
<dbReference type="SUPFAM" id="SSF50814">
    <property type="entry name" value="Lipocalins"/>
    <property type="match status" value="1"/>
</dbReference>
<dbReference type="PIRSF" id="PIRSF036226">
    <property type="entry name" value="UCP036226"/>
    <property type="match status" value="1"/>
</dbReference>
<organism evidence="3 4">
    <name type="scientific">Vibrio cholerae</name>
    <dbReference type="NCBI Taxonomy" id="666"/>
    <lineage>
        <taxon>Bacteria</taxon>
        <taxon>Pseudomonadati</taxon>
        <taxon>Pseudomonadota</taxon>
        <taxon>Gammaproteobacteria</taxon>
        <taxon>Vibrionales</taxon>
        <taxon>Vibrionaceae</taxon>
        <taxon>Vibrio</taxon>
    </lineage>
</organism>
<gene>
    <name evidence="3" type="ORF">FXF03_19390</name>
</gene>
<feature type="chain" id="PRO_5044760049" evidence="1">
    <location>
        <begin position="20"/>
        <end position="208"/>
    </location>
</feature>
<evidence type="ECO:0000313" key="3">
    <source>
        <dbReference type="EMBL" id="TXX63843.1"/>
    </source>
</evidence>
<dbReference type="AlphaFoldDB" id="A0ABD7SH71"/>
<reference evidence="3 4" key="1">
    <citation type="submission" date="2019-06" db="EMBL/GenBank/DDBJ databases">
        <title>Vibrio cholerae phylogeny based on whole-genome sequencing reveals genetic diversity and population strucutre.</title>
        <authorList>
            <person name="Zhiqiu Y."/>
            <person name="Bin L."/>
            <person name="Lingyan J."/>
        </authorList>
    </citation>
    <scope>NUCLEOTIDE SEQUENCE [LARGE SCALE GENOMIC DNA]</scope>
    <source>
        <strain evidence="3 4">N2814</strain>
    </source>
</reference>
<dbReference type="InterPro" id="IPR014878">
    <property type="entry name" value="THAP4-like_heme-bd"/>
</dbReference>
<dbReference type="Proteomes" id="UP000323819">
    <property type="component" value="Unassembled WGS sequence"/>
</dbReference>
<evidence type="ECO:0000256" key="1">
    <source>
        <dbReference type="SAM" id="SignalP"/>
    </source>
</evidence>
<evidence type="ECO:0000313" key="4">
    <source>
        <dbReference type="Proteomes" id="UP000323819"/>
    </source>
</evidence>
<sequence>MKKFLILSIMLTASSTLYAQQSSIVDGMDFGPLANLIGEWKTAESGGVDVAPGQDGSKVGKGGPAVEPYYETITFEPAADAKNASQQYLVALYYKQEVFRKRDNGKFHDQRGYLIYDKENQMVYNSYCIPRAVCVVTEGKVGKKIQFNTQKRGIAESEYMTKNDTTTDFSMILDISEKDMIKYSQTTSLHVYDKPFSHTDSSTLIRVK</sequence>
<dbReference type="InterPro" id="IPR012674">
    <property type="entry name" value="Calycin"/>
</dbReference>
<proteinExistence type="predicted"/>